<accession>A0A482WAF0</accession>
<comment type="similarity">
    <text evidence="3">Belongs to the TO family.</text>
</comment>
<dbReference type="GO" id="GO:0007623">
    <property type="term" value="P:circadian rhythm"/>
    <property type="evidence" value="ECO:0007669"/>
    <property type="project" value="UniProtKB-ARBA"/>
</dbReference>
<keyword evidence="2" id="KW-0090">Biological rhythms</keyword>
<evidence type="ECO:0000256" key="2">
    <source>
        <dbReference type="ARBA" id="ARBA00023108"/>
    </source>
</evidence>
<dbReference type="AlphaFoldDB" id="A0A482WAF0"/>
<evidence type="ECO:0000313" key="6">
    <source>
        <dbReference type="Proteomes" id="UP000292052"/>
    </source>
</evidence>
<organism evidence="5 6">
    <name type="scientific">Asbolus verrucosus</name>
    <name type="common">Desert ironclad beetle</name>
    <dbReference type="NCBI Taxonomy" id="1661398"/>
    <lineage>
        <taxon>Eukaryota</taxon>
        <taxon>Metazoa</taxon>
        <taxon>Ecdysozoa</taxon>
        <taxon>Arthropoda</taxon>
        <taxon>Hexapoda</taxon>
        <taxon>Insecta</taxon>
        <taxon>Pterygota</taxon>
        <taxon>Neoptera</taxon>
        <taxon>Endopterygota</taxon>
        <taxon>Coleoptera</taxon>
        <taxon>Polyphaga</taxon>
        <taxon>Cucujiformia</taxon>
        <taxon>Tenebrionidae</taxon>
        <taxon>Pimeliinae</taxon>
        <taxon>Asbolus</taxon>
    </lineage>
</organism>
<evidence type="ECO:0000256" key="1">
    <source>
        <dbReference type="ARBA" id="ARBA00022729"/>
    </source>
</evidence>
<dbReference type="FunFam" id="3.15.10.30:FF:000001">
    <property type="entry name" value="Takeout-like protein 1"/>
    <property type="match status" value="1"/>
</dbReference>
<dbReference type="Pfam" id="PF06585">
    <property type="entry name" value="JHBP"/>
    <property type="match status" value="1"/>
</dbReference>
<feature type="non-terminal residue" evidence="5">
    <location>
        <position position="240"/>
    </location>
</feature>
<dbReference type="InterPro" id="IPR010562">
    <property type="entry name" value="Haemolymph_juvenile_hormone-bd"/>
</dbReference>
<name>A0A482WAF0_ASBVE</name>
<dbReference type="InterPro" id="IPR038606">
    <property type="entry name" value="To_sf"/>
</dbReference>
<dbReference type="Gene3D" id="3.15.10.30">
    <property type="entry name" value="Haemolymph juvenile hormone binding protein"/>
    <property type="match status" value="1"/>
</dbReference>
<gene>
    <name evidence="5" type="ORF">BDFB_002514</name>
</gene>
<dbReference type="OrthoDB" id="8194225at2759"/>
<proteinExistence type="inferred from homology"/>
<keyword evidence="6" id="KW-1185">Reference proteome</keyword>
<dbReference type="PANTHER" id="PTHR11008:SF32">
    <property type="entry name" value="CIRCADIAN CLOCK-CONTROLLED PROTEIN DAYWAKE-RELATED"/>
    <property type="match status" value="1"/>
</dbReference>
<feature type="chain" id="PRO_5019767977" description="JHBP domain containing protein" evidence="4">
    <location>
        <begin position="20"/>
        <end position="240"/>
    </location>
</feature>
<evidence type="ECO:0000256" key="3">
    <source>
        <dbReference type="ARBA" id="ARBA00060902"/>
    </source>
</evidence>
<dbReference type="EMBL" id="QDEB01010117">
    <property type="protein sequence ID" value="RZC42182.1"/>
    <property type="molecule type" value="Genomic_DNA"/>
</dbReference>
<evidence type="ECO:0000256" key="4">
    <source>
        <dbReference type="SAM" id="SignalP"/>
    </source>
</evidence>
<evidence type="ECO:0008006" key="7">
    <source>
        <dbReference type="Google" id="ProtNLM"/>
    </source>
</evidence>
<dbReference type="GO" id="GO:0005615">
    <property type="term" value="C:extracellular space"/>
    <property type="evidence" value="ECO:0007669"/>
    <property type="project" value="TreeGrafter"/>
</dbReference>
<sequence length="240" mass="26703">MEYQFAVLLAAVLCASVASQQIPSYIKTCNYKSPDFNKCALENGNYAIPYIVKGDRKLGIPSLNPLKLPLVDVTHNDFKLTLKDIEVSGLENTHLKSINLDKTKLDAVLHIENLKIIGKYSIDGKVLLLTLQGEGPANITAVGGDYEVKAPIEIYTKNGENYLKLGKPEMEIKLQRAYFHFENLLNGDDRLGSEINDLLNESWEDVLKDLGAPIKETISTVIESIVSKITEKVPEKNIFP</sequence>
<dbReference type="SMART" id="SM00700">
    <property type="entry name" value="JHBP"/>
    <property type="match status" value="1"/>
</dbReference>
<comment type="caution">
    <text evidence="5">The sequence shown here is derived from an EMBL/GenBank/DDBJ whole genome shotgun (WGS) entry which is preliminary data.</text>
</comment>
<reference evidence="5 6" key="1">
    <citation type="submission" date="2017-03" db="EMBL/GenBank/DDBJ databases">
        <title>Genome of the blue death feigning beetle - Asbolus verrucosus.</title>
        <authorList>
            <person name="Rider S.D."/>
        </authorList>
    </citation>
    <scope>NUCLEOTIDE SEQUENCE [LARGE SCALE GENOMIC DNA]</scope>
    <source>
        <strain evidence="5">Butters</strain>
        <tissue evidence="5">Head and leg muscle</tissue>
    </source>
</reference>
<protein>
    <recommendedName>
        <fullName evidence="7">JHBP domain containing protein</fullName>
    </recommendedName>
</protein>
<feature type="signal peptide" evidence="4">
    <location>
        <begin position="1"/>
        <end position="19"/>
    </location>
</feature>
<dbReference type="Proteomes" id="UP000292052">
    <property type="component" value="Unassembled WGS sequence"/>
</dbReference>
<dbReference type="STRING" id="1661398.A0A482WAF0"/>
<evidence type="ECO:0000313" key="5">
    <source>
        <dbReference type="EMBL" id="RZC42182.1"/>
    </source>
</evidence>
<dbReference type="PANTHER" id="PTHR11008">
    <property type="entry name" value="PROTEIN TAKEOUT-LIKE PROTEIN"/>
    <property type="match status" value="1"/>
</dbReference>
<keyword evidence="1 4" id="KW-0732">Signal</keyword>